<feature type="transmembrane region" description="Helical" evidence="2">
    <location>
        <begin position="175"/>
        <end position="197"/>
    </location>
</feature>
<dbReference type="Proteomes" id="UP000005408">
    <property type="component" value="Unassembled WGS sequence"/>
</dbReference>
<evidence type="ECO:0000256" key="1">
    <source>
        <dbReference type="SAM" id="MobiDB-lite"/>
    </source>
</evidence>
<feature type="transmembrane region" description="Helical" evidence="2">
    <location>
        <begin position="30"/>
        <end position="49"/>
    </location>
</feature>
<keyword evidence="2" id="KW-1133">Transmembrane helix</keyword>
<feature type="transmembrane region" description="Helical" evidence="2">
    <location>
        <begin position="245"/>
        <end position="266"/>
    </location>
</feature>
<feature type="transmembrane region" description="Helical" evidence="2">
    <location>
        <begin position="105"/>
        <end position="122"/>
    </location>
</feature>
<keyword evidence="4" id="KW-1185">Reference proteome</keyword>
<evidence type="ECO:0000313" key="3">
    <source>
        <dbReference type="EnsemblMetazoa" id="G23843.2:cds"/>
    </source>
</evidence>
<dbReference type="EnsemblMetazoa" id="G23843.1">
    <property type="protein sequence ID" value="G23843.1:cds"/>
    <property type="gene ID" value="G23843"/>
</dbReference>
<evidence type="ECO:0000256" key="2">
    <source>
        <dbReference type="SAM" id="Phobius"/>
    </source>
</evidence>
<dbReference type="OrthoDB" id="6137533at2759"/>
<name>A0A8W8KJE9_MAGGI</name>
<dbReference type="EnsemblMetazoa" id="G23843.2">
    <property type="protein sequence ID" value="G23843.2:cds"/>
    <property type="gene ID" value="G23843"/>
</dbReference>
<feature type="compositionally biased region" description="Polar residues" evidence="1">
    <location>
        <begin position="361"/>
        <end position="370"/>
    </location>
</feature>
<dbReference type="Gene3D" id="1.20.1070.10">
    <property type="entry name" value="Rhodopsin 7-helix transmembrane proteins"/>
    <property type="match status" value="1"/>
</dbReference>
<protein>
    <submittedName>
        <fullName evidence="3">Uncharacterized protein</fullName>
    </submittedName>
</protein>
<feature type="transmembrane region" description="Helical" evidence="2">
    <location>
        <begin position="203"/>
        <end position="225"/>
    </location>
</feature>
<accession>A0A8W8KJE9</accession>
<keyword evidence="2" id="KW-0472">Membrane</keyword>
<feature type="transmembrane region" description="Helical" evidence="2">
    <location>
        <begin position="281"/>
        <end position="301"/>
    </location>
</feature>
<proteinExistence type="predicted"/>
<feature type="transmembrane region" description="Helical" evidence="2">
    <location>
        <begin position="142"/>
        <end position="163"/>
    </location>
</feature>
<feature type="region of interest" description="Disordered" evidence="1">
    <location>
        <begin position="340"/>
        <end position="377"/>
    </location>
</feature>
<sequence>MTNHGNSSHEPEQELINTLLREDFRLPNSYLVGLSGLFLWTFLNTVIVVKAERAQISLTEGGSVTALQYTQISVCNTAAAALILTANVLNVTGVPCTFVLVFEQLFNIVHLASVLQVVILSVQRLLCYQFPIWSNTWYKSRWLRLATFSVYAIAVVIEILGLIEIKNVQLEKREYCFGSEFSFAFFKHSLAVVQYWLRFGAGRVFPCVILLPVTILLTVVVIRNYRQRIQLRSVTACESFLNDSVVIFIASTTLFTETLYIIILNLDNVDTKTKATSIRNIYRHLITDAILLLTYTWYFFYHTILGTKERKFVHKWRKETFSSFTRSSRYFTVRKKQKKDRQSGISVAPESSTAGGVRSVVSMNQESSASGVLEREF</sequence>
<reference evidence="3" key="1">
    <citation type="submission" date="2022-08" db="UniProtKB">
        <authorList>
            <consortium name="EnsemblMetazoa"/>
        </authorList>
    </citation>
    <scope>IDENTIFICATION</scope>
    <source>
        <strain evidence="3">05x7-T-G4-1.051#20</strain>
    </source>
</reference>
<evidence type="ECO:0000313" key="4">
    <source>
        <dbReference type="Proteomes" id="UP000005408"/>
    </source>
</evidence>
<feature type="compositionally biased region" description="Polar residues" evidence="1">
    <location>
        <begin position="343"/>
        <end position="354"/>
    </location>
</feature>
<organism evidence="3 4">
    <name type="scientific">Magallana gigas</name>
    <name type="common">Pacific oyster</name>
    <name type="synonym">Crassostrea gigas</name>
    <dbReference type="NCBI Taxonomy" id="29159"/>
    <lineage>
        <taxon>Eukaryota</taxon>
        <taxon>Metazoa</taxon>
        <taxon>Spiralia</taxon>
        <taxon>Lophotrochozoa</taxon>
        <taxon>Mollusca</taxon>
        <taxon>Bivalvia</taxon>
        <taxon>Autobranchia</taxon>
        <taxon>Pteriomorphia</taxon>
        <taxon>Ostreida</taxon>
        <taxon>Ostreoidea</taxon>
        <taxon>Ostreidae</taxon>
        <taxon>Magallana</taxon>
    </lineage>
</organism>
<keyword evidence="2" id="KW-0812">Transmembrane</keyword>
<dbReference type="OMA" id="FFYHTIL"/>
<dbReference type="AlphaFoldDB" id="A0A8W8KJE9"/>